<feature type="transmembrane region" description="Helical" evidence="1">
    <location>
        <begin position="69"/>
        <end position="89"/>
    </location>
</feature>
<protein>
    <submittedName>
        <fullName evidence="2">Uncharacterized protein</fullName>
    </submittedName>
</protein>
<dbReference type="RefSeq" id="WP_155303837.1">
    <property type="nucleotide sequence ID" value="NZ_AP021875.1"/>
</dbReference>
<reference evidence="2 3" key="1">
    <citation type="submission" date="2019-11" db="EMBL/GenBank/DDBJ databases">
        <title>Comparative genomics of hydrocarbon-degrading Desulfosarcina strains.</title>
        <authorList>
            <person name="Watanabe M."/>
            <person name="Kojima H."/>
            <person name="Fukui M."/>
        </authorList>
    </citation>
    <scope>NUCLEOTIDE SEQUENCE [LARGE SCALE GENOMIC DNA]</scope>
    <source>
        <strain evidence="2 3">PP31</strain>
    </source>
</reference>
<dbReference type="KEGG" id="dwd:DSCW_22790"/>
<sequence length="97" mass="10819">MTKSARLLLKTYGIVALVLMFIGFAGLFSKRFGIRIPIVSSTVIPVLHRHAVWGETLRGRAILLGGEEWFFLIVLGIVILLGIFAAFLYQRTKSAEK</sequence>
<name>A0A5K7YYU9_9BACT</name>
<dbReference type="EMBL" id="AP021875">
    <property type="protein sequence ID" value="BBO74862.1"/>
    <property type="molecule type" value="Genomic_DNA"/>
</dbReference>
<keyword evidence="1" id="KW-0472">Membrane</keyword>
<feature type="transmembrane region" description="Helical" evidence="1">
    <location>
        <begin position="7"/>
        <end position="28"/>
    </location>
</feature>
<organism evidence="2 3">
    <name type="scientific">Desulfosarcina widdelii</name>
    <dbReference type="NCBI Taxonomy" id="947919"/>
    <lineage>
        <taxon>Bacteria</taxon>
        <taxon>Pseudomonadati</taxon>
        <taxon>Thermodesulfobacteriota</taxon>
        <taxon>Desulfobacteria</taxon>
        <taxon>Desulfobacterales</taxon>
        <taxon>Desulfosarcinaceae</taxon>
        <taxon>Desulfosarcina</taxon>
    </lineage>
</organism>
<keyword evidence="1" id="KW-0812">Transmembrane</keyword>
<keyword evidence="1" id="KW-1133">Transmembrane helix</keyword>
<evidence type="ECO:0000313" key="2">
    <source>
        <dbReference type="EMBL" id="BBO74862.1"/>
    </source>
</evidence>
<dbReference type="Proteomes" id="UP000427769">
    <property type="component" value="Chromosome"/>
</dbReference>
<evidence type="ECO:0000256" key="1">
    <source>
        <dbReference type="SAM" id="Phobius"/>
    </source>
</evidence>
<evidence type="ECO:0000313" key="3">
    <source>
        <dbReference type="Proteomes" id="UP000427769"/>
    </source>
</evidence>
<accession>A0A5K7YYU9</accession>
<dbReference type="OrthoDB" id="9960936at2"/>
<proteinExistence type="predicted"/>
<dbReference type="AlphaFoldDB" id="A0A5K7YYU9"/>
<gene>
    <name evidence="2" type="ORF">DSCW_22790</name>
</gene>
<keyword evidence="3" id="KW-1185">Reference proteome</keyword>